<dbReference type="GO" id="GO:0009881">
    <property type="term" value="F:photoreceptor activity"/>
    <property type="evidence" value="ECO:0007669"/>
    <property type="project" value="UniProtKB-KW"/>
</dbReference>
<feature type="compositionally biased region" description="Acidic residues" evidence="7">
    <location>
        <begin position="174"/>
        <end position="183"/>
    </location>
</feature>
<evidence type="ECO:0000256" key="5">
    <source>
        <dbReference type="ARBA" id="ARBA00022991"/>
    </source>
</evidence>
<evidence type="ECO:0000256" key="3">
    <source>
        <dbReference type="ARBA" id="ARBA00022630"/>
    </source>
</evidence>
<dbReference type="InterPro" id="IPR035965">
    <property type="entry name" value="PAS-like_dom_sf"/>
</dbReference>
<keyword evidence="2" id="KW-0716">Sensory transduction</keyword>
<dbReference type="InterPro" id="IPR000700">
    <property type="entry name" value="PAS-assoc_C"/>
</dbReference>
<evidence type="ECO:0000256" key="6">
    <source>
        <dbReference type="ARBA" id="ARBA00023170"/>
    </source>
</evidence>
<feature type="region of interest" description="Disordered" evidence="7">
    <location>
        <begin position="174"/>
        <end position="243"/>
    </location>
</feature>
<evidence type="ECO:0000256" key="2">
    <source>
        <dbReference type="ARBA" id="ARBA00022606"/>
    </source>
</evidence>
<dbReference type="InterPro" id="IPR000014">
    <property type="entry name" value="PAS"/>
</dbReference>
<keyword evidence="5" id="KW-0157">Chromophore</keyword>
<dbReference type="NCBIfam" id="TIGR00229">
    <property type="entry name" value="sensory_box"/>
    <property type="match status" value="2"/>
</dbReference>
<keyword evidence="4" id="KW-0288">FMN</keyword>
<feature type="region of interest" description="Disordered" evidence="7">
    <location>
        <begin position="1"/>
        <end position="20"/>
    </location>
</feature>
<evidence type="ECO:0000259" key="9">
    <source>
        <dbReference type="PROSITE" id="PS50113"/>
    </source>
</evidence>
<evidence type="ECO:0000313" key="10">
    <source>
        <dbReference type="EMBL" id="AML78407.1"/>
    </source>
</evidence>
<reference evidence="10" key="1">
    <citation type="journal article" date="2016" name="Proc. Natl. Acad. Sci. U.S.A.">
        <title>Functional and topological diversity of LOV domain photoreceptors.</title>
        <authorList>
            <person name="Glantz S.T."/>
            <person name="Carpenter E.J."/>
            <person name="Melkonian M."/>
            <person name="Gardner K.H."/>
            <person name="Boyden E.S."/>
            <person name="Wong G.K."/>
            <person name="Chow B.Y."/>
        </authorList>
    </citation>
    <scope>NUCLEOTIDE SEQUENCE</scope>
    <source>
        <strain evidence="10">QPDY_2028671</strain>
    </source>
</reference>
<accession>A0A126X101</accession>
<dbReference type="Gene3D" id="3.30.450.20">
    <property type="entry name" value="PAS domain"/>
    <property type="match status" value="2"/>
</dbReference>
<feature type="domain" description="PAS" evidence="8">
    <location>
        <begin position="32"/>
        <end position="105"/>
    </location>
</feature>
<dbReference type="AlphaFoldDB" id="A0A126X101"/>
<dbReference type="Pfam" id="PF13426">
    <property type="entry name" value="PAS_9"/>
    <property type="match status" value="2"/>
</dbReference>
<dbReference type="GO" id="GO:0009637">
    <property type="term" value="P:response to blue light"/>
    <property type="evidence" value="ECO:0007669"/>
    <property type="project" value="UniProtKB-ARBA"/>
</dbReference>
<sequence>MEDEVDGMDNTRSNKKISQKMQLAEKSLRLPYDENISQILHRHEYNFVLTDPNLPDHPIVYVSQGFCTMSGYSAEEVIGRNCRFLQGVDTDRHTVLQIRDAIHEERPCQVQILNYKRDGTPFWNLFHMAPVYCPETGKVVHFVGVQTPVNEEFMAASEAATPVTAPTHTDIVEEEEEEVDVGDGPERPPSDDGIARGRAPVTEEEGAAASASVATPSHEEGPSAREVGPPGDASDPSPSPECFTHATTAMKSVVLDLEQHGKVLGQRSCELAATSSAPGNITAAMMLSLTRIQQSFVLADPNLPDMPIVHASSVFCQLTGYAKEEVVGRNCRFLQGPGTDPEAVKQIRMAIDEGRACTVRLLNYRKDGKPFWNCLHLSPVRSCKGRVSYYVGVQLDVTAADREECRERGPSIRLLQLGAVGKVRVAVRGLEGSGLRRQLSEDTSATTNGAVLL</sequence>
<dbReference type="PANTHER" id="PTHR47429">
    <property type="entry name" value="PROTEIN TWIN LOV 1"/>
    <property type="match status" value="1"/>
</dbReference>
<dbReference type="PROSITE" id="PS50112">
    <property type="entry name" value="PAS"/>
    <property type="match status" value="2"/>
</dbReference>
<evidence type="ECO:0000256" key="7">
    <source>
        <dbReference type="SAM" id="MobiDB-lite"/>
    </source>
</evidence>
<evidence type="ECO:0000256" key="4">
    <source>
        <dbReference type="ARBA" id="ARBA00022643"/>
    </source>
</evidence>
<dbReference type="InterPro" id="IPR001610">
    <property type="entry name" value="PAC"/>
</dbReference>
<dbReference type="CDD" id="cd00130">
    <property type="entry name" value="PAS"/>
    <property type="match status" value="2"/>
</dbReference>
<keyword evidence="3" id="KW-0285">Flavoprotein</keyword>
<evidence type="ECO:0000259" key="8">
    <source>
        <dbReference type="PROSITE" id="PS50112"/>
    </source>
</evidence>
<dbReference type="SMART" id="SM00086">
    <property type="entry name" value="PAC"/>
    <property type="match status" value="2"/>
</dbReference>
<dbReference type="PANTHER" id="PTHR47429:SF2">
    <property type="entry name" value="PROTEIN TWIN LOV 1"/>
    <property type="match status" value="1"/>
</dbReference>
<keyword evidence="1" id="KW-0600">Photoreceptor protein</keyword>
<keyword evidence="6" id="KW-0675">Receptor</keyword>
<dbReference type="SMART" id="SM00091">
    <property type="entry name" value="PAS"/>
    <property type="match status" value="2"/>
</dbReference>
<feature type="compositionally biased region" description="Basic and acidic residues" evidence="7">
    <location>
        <begin position="184"/>
        <end position="195"/>
    </location>
</feature>
<dbReference type="EMBL" id="KU700671">
    <property type="protein sequence ID" value="AML78407.1"/>
    <property type="molecule type" value="mRNA"/>
</dbReference>
<protein>
    <submittedName>
        <fullName evidence="10">Putative LOV domain-containing protein</fullName>
    </submittedName>
</protein>
<dbReference type="PROSITE" id="PS50113">
    <property type="entry name" value="PAC"/>
    <property type="match status" value="1"/>
</dbReference>
<proteinExistence type="evidence at transcript level"/>
<feature type="domain" description="PAS" evidence="8">
    <location>
        <begin position="308"/>
        <end position="354"/>
    </location>
</feature>
<name>A0A126X101_COLIR</name>
<dbReference type="GO" id="GO:0005634">
    <property type="term" value="C:nucleus"/>
    <property type="evidence" value="ECO:0007669"/>
    <property type="project" value="TreeGrafter"/>
</dbReference>
<feature type="domain" description="PAC" evidence="9">
    <location>
        <begin position="355"/>
        <end position="409"/>
    </location>
</feature>
<dbReference type="SUPFAM" id="SSF55785">
    <property type="entry name" value="PYP-like sensor domain (PAS domain)"/>
    <property type="match status" value="2"/>
</dbReference>
<evidence type="ECO:0000256" key="1">
    <source>
        <dbReference type="ARBA" id="ARBA00022543"/>
    </source>
</evidence>
<organism evidence="10">
    <name type="scientific">Coleochaete irregularis</name>
    <name type="common">Charophycean green alga</name>
    <dbReference type="NCBI Taxonomy" id="187194"/>
    <lineage>
        <taxon>Eukaryota</taxon>
        <taxon>Viridiplantae</taxon>
        <taxon>Streptophyta</taxon>
        <taxon>Coleochaetophyceae</taxon>
        <taxon>Coleochaetales</taxon>
        <taxon>Coleochaetaceae</taxon>
        <taxon>Coleochaete</taxon>
    </lineage>
</organism>